<keyword evidence="2" id="KW-1185">Reference proteome</keyword>
<dbReference type="EMBL" id="KL197710">
    <property type="protein sequence ID" value="KDQ63304.1"/>
    <property type="molecule type" value="Genomic_DNA"/>
</dbReference>
<sequence>MTIVPPRRHRIEWYPQFANSPGSRFLICAFSDRQCSSPDCRIAGRCRLSLHTPFRRYLCFLQLLGRTFAQVGLLGSALAHCLPDRRDGSPRHVFSWEPAPLPANIPPLAFSSLKMNAGASSHIVVVVTPLRPPAVTAVGVRERATIREECQCGTQIAQAAASGR</sequence>
<gene>
    <name evidence="1" type="ORF">JAAARDRAFT_373840</name>
</gene>
<reference evidence="2" key="1">
    <citation type="journal article" date="2014" name="Proc. Natl. Acad. Sci. U.S.A.">
        <title>Extensive sampling of basidiomycete genomes demonstrates inadequacy of the white-rot/brown-rot paradigm for wood decay fungi.</title>
        <authorList>
            <person name="Riley R."/>
            <person name="Salamov A.A."/>
            <person name="Brown D.W."/>
            <person name="Nagy L.G."/>
            <person name="Floudas D."/>
            <person name="Held B.W."/>
            <person name="Levasseur A."/>
            <person name="Lombard V."/>
            <person name="Morin E."/>
            <person name="Otillar R."/>
            <person name="Lindquist E.A."/>
            <person name="Sun H."/>
            <person name="LaButti K.M."/>
            <person name="Schmutz J."/>
            <person name="Jabbour D."/>
            <person name="Luo H."/>
            <person name="Baker S.E."/>
            <person name="Pisabarro A.G."/>
            <person name="Walton J.D."/>
            <person name="Blanchette R.A."/>
            <person name="Henrissat B."/>
            <person name="Martin F."/>
            <person name="Cullen D."/>
            <person name="Hibbett D.S."/>
            <person name="Grigoriev I.V."/>
        </authorList>
    </citation>
    <scope>NUCLEOTIDE SEQUENCE [LARGE SCALE GENOMIC DNA]</scope>
    <source>
        <strain evidence="2">MUCL 33604</strain>
    </source>
</reference>
<protein>
    <submittedName>
        <fullName evidence="1">Uncharacterized protein</fullName>
    </submittedName>
</protein>
<evidence type="ECO:0000313" key="2">
    <source>
        <dbReference type="Proteomes" id="UP000027265"/>
    </source>
</evidence>
<dbReference type="InParanoid" id="A0A067Q8I9"/>
<name>A0A067Q8I9_9AGAM</name>
<dbReference type="HOGENOM" id="CLU_1619279_0_0_1"/>
<organism evidence="1 2">
    <name type="scientific">Jaapia argillacea MUCL 33604</name>
    <dbReference type="NCBI Taxonomy" id="933084"/>
    <lineage>
        <taxon>Eukaryota</taxon>
        <taxon>Fungi</taxon>
        <taxon>Dikarya</taxon>
        <taxon>Basidiomycota</taxon>
        <taxon>Agaricomycotina</taxon>
        <taxon>Agaricomycetes</taxon>
        <taxon>Agaricomycetidae</taxon>
        <taxon>Jaapiales</taxon>
        <taxon>Jaapiaceae</taxon>
        <taxon>Jaapia</taxon>
    </lineage>
</organism>
<evidence type="ECO:0000313" key="1">
    <source>
        <dbReference type="EMBL" id="KDQ63304.1"/>
    </source>
</evidence>
<dbReference type="Proteomes" id="UP000027265">
    <property type="component" value="Unassembled WGS sequence"/>
</dbReference>
<accession>A0A067Q8I9</accession>
<dbReference type="AlphaFoldDB" id="A0A067Q8I9"/>
<proteinExistence type="predicted"/>